<dbReference type="SUPFAM" id="SSF53474">
    <property type="entry name" value="alpha/beta-Hydrolases"/>
    <property type="match status" value="1"/>
</dbReference>
<dbReference type="AlphaFoldDB" id="A0A251X718"/>
<dbReference type="Proteomes" id="UP000194798">
    <property type="component" value="Unassembled WGS sequence"/>
</dbReference>
<proteinExistence type="predicted"/>
<dbReference type="InterPro" id="IPR049492">
    <property type="entry name" value="BD-FAE-like_dom"/>
</dbReference>
<keyword evidence="3" id="KW-1185">Reference proteome</keyword>
<name>A0A251X718_9GAMM</name>
<dbReference type="PROSITE" id="PS51257">
    <property type="entry name" value="PROKAR_LIPOPROTEIN"/>
    <property type="match status" value="1"/>
</dbReference>
<evidence type="ECO:0000259" key="1">
    <source>
        <dbReference type="Pfam" id="PF20434"/>
    </source>
</evidence>
<accession>A0A251X718</accession>
<dbReference type="InterPro" id="IPR029058">
    <property type="entry name" value="AB_hydrolase_fold"/>
</dbReference>
<dbReference type="OrthoDB" id="923957at2"/>
<dbReference type="InterPro" id="IPR048124">
    <property type="entry name" value="Tannase_B"/>
</dbReference>
<dbReference type="Gene3D" id="3.40.50.1820">
    <property type="entry name" value="alpha/beta hydrolase"/>
    <property type="match status" value="1"/>
</dbReference>
<dbReference type="EMBL" id="MSLT01000012">
    <property type="protein sequence ID" value="OUD13869.1"/>
    <property type="molecule type" value="Genomic_DNA"/>
</dbReference>
<reference evidence="2 3" key="1">
    <citation type="submission" date="2016-12" db="EMBL/GenBank/DDBJ databases">
        <title>Thioflexothrix psekupsii D3 genome sequencing and assembly.</title>
        <authorList>
            <person name="Fomenkov A."/>
            <person name="Vincze T."/>
            <person name="Grabovich M."/>
            <person name="Anton B.P."/>
            <person name="Dubinina G."/>
            <person name="Orlova M."/>
            <person name="Belousova E."/>
            <person name="Roberts R.J."/>
        </authorList>
    </citation>
    <scope>NUCLEOTIDE SEQUENCE [LARGE SCALE GENOMIC DNA]</scope>
    <source>
        <strain evidence="2">D3</strain>
    </source>
</reference>
<sequence>MQCHFKRCTITALLTAGLIAGCNDSSEETASTPVVDTTVDAENAALKFDAANYTTINVTIDGIATKLRQYKIVYVAKPVKSATTLGMSGGAQTLTDPYSMQTMIVSVSDALVSDQKAPLYFLVGNSGWMASPVTTSVTEGKAFTSTGDSDNVGAALKAGYVMINVGTRSRGARAEDGTWTGKAPAPVVDAKAAIRYLRLNDSAMPGSAERIIVTGTSGGGGLTAVVSASGNSVDFLPFLAEIGAAGIAGSGATATSTLKDDVFAAVAYCPINNLGNADAGYEWEYNATRTDSNTPSLNNVAYSAGPQVNASFALKTIFPAYLNNLALTLENGMALNDSSLKGATQALLKAEIERQIAKGTAVPTLGGNFSLRVGGRPGVAPSTKNIVNDWLTLSGSGTSATVTNIDYAKFLAFVATIQSLKSVVAFDAVGVTGNTAISGETNLFGSASVQYSNFNEWTWANNSITGDGSGIDDTGVSWTQYLLNSNNNLATQLKLINPLSYLNTVADTAPYWYVRHGMIDRDTSFAMQSLLYYAIKNDASVRDVSYAMPYLVSHSGNYDVQEAFAWIKSKVAANP</sequence>
<evidence type="ECO:0000313" key="3">
    <source>
        <dbReference type="Proteomes" id="UP000194798"/>
    </source>
</evidence>
<dbReference type="NCBIfam" id="NF041556">
    <property type="entry name" value="tannase_B"/>
    <property type="match status" value="1"/>
</dbReference>
<organism evidence="2 3">
    <name type="scientific">Thioflexithrix psekupsensis</name>
    <dbReference type="NCBI Taxonomy" id="1570016"/>
    <lineage>
        <taxon>Bacteria</taxon>
        <taxon>Pseudomonadati</taxon>
        <taxon>Pseudomonadota</taxon>
        <taxon>Gammaproteobacteria</taxon>
        <taxon>Thiotrichales</taxon>
        <taxon>Thioflexithrix</taxon>
    </lineage>
</organism>
<protein>
    <recommendedName>
        <fullName evidence="1">BD-FAE-like domain-containing protein</fullName>
    </recommendedName>
</protein>
<feature type="domain" description="BD-FAE-like" evidence="1">
    <location>
        <begin position="151"/>
        <end position="232"/>
    </location>
</feature>
<dbReference type="Pfam" id="PF20434">
    <property type="entry name" value="BD-FAE"/>
    <property type="match status" value="1"/>
</dbReference>
<gene>
    <name evidence="2" type="ORF">TPSD3_05855</name>
</gene>
<comment type="caution">
    <text evidence="2">The sequence shown here is derived from an EMBL/GenBank/DDBJ whole genome shotgun (WGS) entry which is preliminary data.</text>
</comment>
<evidence type="ECO:0000313" key="2">
    <source>
        <dbReference type="EMBL" id="OUD13869.1"/>
    </source>
</evidence>